<keyword evidence="8" id="KW-0472">Membrane</keyword>
<evidence type="ECO:0000256" key="4">
    <source>
        <dbReference type="ARBA" id="ARBA00023163"/>
    </source>
</evidence>
<dbReference type="CDD" id="cd00067">
    <property type="entry name" value="GAL4"/>
    <property type="match status" value="1"/>
</dbReference>
<keyword evidence="5" id="KW-0539">Nucleus</keyword>
<keyword evidence="8" id="KW-1133">Transmembrane helix</keyword>
<dbReference type="Gene3D" id="4.10.240.10">
    <property type="entry name" value="Zn(2)-C6 fungal-type DNA-binding domain"/>
    <property type="match status" value="1"/>
</dbReference>
<dbReference type="GO" id="GO:0000978">
    <property type="term" value="F:RNA polymerase II cis-regulatory region sequence-specific DNA binding"/>
    <property type="evidence" value="ECO:0007669"/>
    <property type="project" value="TreeGrafter"/>
</dbReference>
<keyword evidence="1" id="KW-0479">Metal-binding</keyword>
<dbReference type="InterPro" id="IPR036864">
    <property type="entry name" value="Zn2-C6_fun-type_DNA-bd_sf"/>
</dbReference>
<evidence type="ECO:0000256" key="2">
    <source>
        <dbReference type="ARBA" id="ARBA00023015"/>
    </source>
</evidence>
<organism evidence="10 11">
    <name type="scientific">Clonostachys byssicola</name>
    <dbReference type="NCBI Taxonomy" id="160290"/>
    <lineage>
        <taxon>Eukaryota</taxon>
        <taxon>Fungi</taxon>
        <taxon>Dikarya</taxon>
        <taxon>Ascomycota</taxon>
        <taxon>Pezizomycotina</taxon>
        <taxon>Sordariomycetes</taxon>
        <taxon>Hypocreomycetidae</taxon>
        <taxon>Hypocreales</taxon>
        <taxon>Bionectriaceae</taxon>
        <taxon>Clonostachys</taxon>
    </lineage>
</organism>
<dbReference type="OrthoDB" id="3364175at2759"/>
<comment type="caution">
    <text evidence="10">The sequence shown here is derived from an EMBL/GenBank/DDBJ whole genome shotgun (WGS) entry which is preliminary data.</text>
</comment>
<dbReference type="PANTHER" id="PTHR47424">
    <property type="entry name" value="REGULATORY PROTEIN GAL4"/>
    <property type="match status" value="1"/>
</dbReference>
<dbReference type="PROSITE" id="PS50048">
    <property type="entry name" value="ZN2_CY6_FUNGAL_2"/>
    <property type="match status" value="1"/>
</dbReference>
<dbReference type="Pfam" id="PF04082">
    <property type="entry name" value="Fungal_trans"/>
    <property type="match status" value="1"/>
</dbReference>
<keyword evidence="3" id="KW-0238">DNA-binding</keyword>
<keyword evidence="4" id="KW-0804">Transcription</keyword>
<keyword evidence="6" id="KW-0175">Coiled coil</keyword>
<evidence type="ECO:0000313" key="11">
    <source>
        <dbReference type="Proteomes" id="UP000754883"/>
    </source>
</evidence>
<feature type="coiled-coil region" evidence="6">
    <location>
        <begin position="84"/>
        <end position="111"/>
    </location>
</feature>
<dbReference type="GO" id="GO:0000435">
    <property type="term" value="P:positive regulation of transcription from RNA polymerase II promoter by galactose"/>
    <property type="evidence" value="ECO:0007669"/>
    <property type="project" value="TreeGrafter"/>
</dbReference>
<keyword evidence="8" id="KW-0812">Transmembrane</keyword>
<feature type="region of interest" description="Disordered" evidence="7">
    <location>
        <begin position="1"/>
        <end position="31"/>
    </location>
</feature>
<dbReference type="GO" id="GO:0008270">
    <property type="term" value="F:zinc ion binding"/>
    <property type="evidence" value="ECO:0007669"/>
    <property type="project" value="InterPro"/>
</dbReference>
<sequence length="754" mass="84326">MSAAGVPPERQEDSNSTSDRIEGAASPPAPKRRRVGLACSACRIRKSRCNGVRPKCDPCDRLGFECIYELPDASANLLVPRDIFASLESKVKLLEATVQQQDQRIKAIETSSVRNDRHVEVPVARHDAPAPAPGMATGVIVHPEGIEDAPTEQSMTDGMALSFVNEEDCGFFGPSSNIAFMRHIFRAMSKKGITSQGRSPESPLNIGAYQASMISVPQPASSMSVQEHNGELENAVQVNILPPEEETEKLIRSYFSNTGLLFPFIHEDTFLATYNRMRDQNYRANIRRTWLSLLNMIVAMAICTSQWAEDGTEYRTDQSDVYYRRARELCKTQMMRGTTLETVQYLLLTSQYLQGTQRSVQTWTTHGLAVKAALSIGLHSRDMMARFTPIEQEMRKRTWFGCVLLDRSLSMTFGRPSAIPEDYIQLDLPTIIPMDDGTEAAYGIASVGFFNSTMHASPFFSQALLYRVLWKIVATLYGHNLASVETPPETWMITQIFQLEQELNNWASALPRPLFLRSSTNLPEEGDVQDDILERFRVVLSLRYLSVQLLLYRPVLADSLARGTSGEKQRSVSKVQANFNFMCVQVAEDIINIIHAVLTKPGLGRHLMGAWWFTLYYTFNAALVLFGSLLVPIQDTAGDPFGVGEISRTKQYLEKAVQGLVQLGTRNITLHRCVDYLKQLVRLLDSWGSSPPLQLDGPASNNLSSNAAQDSNLLSDLLSRPPALEGPGMGFEDDLELGNFFTSEFQRWFDRFPT</sequence>
<proteinExistence type="predicted"/>
<dbReference type="Pfam" id="PF00172">
    <property type="entry name" value="Zn_clus"/>
    <property type="match status" value="1"/>
</dbReference>
<dbReference type="SUPFAM" id="SSF57701">
    <property type="entry name" value="Zn2/Cys6 DNA-binding domain"/>
    <property type="match status" value="1"/>
</dbReference>
<dbReference type="CDD" id="cd12148">
    <property type="entry name" value="fungal_TF_MHR"/>
    <property type="match status" value="1"/>
</dbReference>
<evidence type="ECO:0000256" key="3">
    <source>
        <dbReference type="ARBA" id="ARBA00023125"/>
    </source>
</evidence>
<accession>A0A9N9UTG6</accession>
<reference evidence="10" key="1">
    <citation type="submission" date="2021-10" db="EMBL/GenBank/DDBJ databases">
        <authorList>
            <person name="Piombo E."/>
        </authorList>
    </citation>
    <scope>NUCLEOTIDE SEQUENCE</scope>
</reference>
<dbReference type="InterPro" id="IPR051127">
    <property type="entry name" value="Fungal_SecMet_Regulators"/>
</dbReference>
<keyword evidence="11" id="KW-1185">Reference proteome</keyword>
<feature type="transmembrane region" description="Helical" evidence="8">
    <location>
        <begin position="610"/>
        <end position="631"/>
    </location>
</feature>
<keyword evidence="2" id="KW-0805">Transcription regulation</keyword>
<evidence type="ECO:0000259" key="9">
    <source>
        <dbReference type="PROSITE" id="PS50048"/>
    </source>
</evidence>
<gene>
    <name evidence="10" type="ORF">CBYS24578_00001484</name>
</gene>
<dbReference type="SMART" id="SM00906">
    <property type="entry name" value="Fungal_trans"/>
    <property type="match status" value="1"/>
</dbReference>
<evidence type="ECO:0000256" key="5">
    <source>
        <dbReference type="ARBA" id="ARBA00023242"/>
    </source>
</evidence>
<evidence type="ECO:0000256" key="6">
    <source>
        <dbReference type="SAM" id="Coils"/>
    </source>
</evidence>
<dbReference type="GO" id="GO:0006351">
    <property type="term" value="P:DNA-templated transcription"/>
    <property type="evidence" value="ECO:0007669"/>
    <property type="project" value="InterPro"/>
</dbReference>
<evidence type="ECO:0000256" key="1">
    <source>
        <dbReference type="ARBA" id="ARBA00022723"/>
    </source>
</evidence>
<dbReference type="PROSITE" id="PS00463">
    <property type="entry name" value="ZN2_CY6_FUNGAL_1"/>
    <property type="match status" value="1"/>
</dbReference>
<protein>
    <recommendedName>
        <fullName evidence="9">Zn(2)-C6 fungal-type domain-containing protein</fullName>
    </recommendedName>
</protein>
<dbReference type="PANTHER" id="PTHR47424:SF3">
    <property type="entry name" value="REGULATORY PROTEIN GAL4"/>
    <property type="match status" value="1"/>
</dbReference>
<dbReference type="GO" id="GO:0000981">
    <property type="term" value="F:DNA-binding transcription factor activity, RNA polymerase II-specific"/>
    <property type="evidence" value="ECO:0007669"/>
    <property type="project" value="InterPro"/>
</dbReference>
<dbReference type="InterPro" id="IPR007219">
    <property type="entry name" value="XnlR_reg_dom"/>
</dbReference>
<dbReference type="EMBL" id="CABFNO020001560">
    <property type="protein sequence ID" value="CAH0001402.1"/>
    <property type="molecule type" value="Genomic_DNA"/>
</dbReference>
<evidence type="ECO:0000256" key="7">
    <source>
        <dbReference type="SAM" id="MobiDB-lite"/>
    </source>
</evidence>
<name>A0A9N9UTG6_9HYPO</name>
<dbReference type="InterPro" id="IPR001138">
    <property type="entry name" value="Zn2Cys6_DnaBD"/>
</dbReference>
<dbReference type="GO" id="GO:0005634">
    <property type="term" value="C:nucleus"/>
    <property type="evidence" value="ECO:0007669"/>
    <property type="project" value="TreeGrafter"/>
</dbReference>
<dbReference type="SMART" id="SM00066">
    <property type="entry name" value="GAL4"/>
    <property type="match status" value="1"/>
</dbReference>
<dbReference type="Proteomes" id="UP000754883">
    <property type="component" value="Unassembled WGS sequence"/>
</dbReference>
<evidence type="ECO:0000256" key="8">
    <source>
        <dbReference type="SAM" id="Phobius"/>
    </source>
</evidence>
<feature type="domain" description="Zn(2)-C6 fungal-type" evidence="9">
    <location>
        <begin position="38"/>
        <end position="68"/>
    </location>
</feature>
<dbReference type="AlphaFoldDB" id="A0A9N9UTG6"/>
<evidence type="ECO:0000313" key="10">
    <source>
        <dbReference type="EMBL" id="CAH0001402.1"/>
    </source>
</evidence>